<dbReference type="FunFam" id="1.10.150.300:FF:000001">
    <property type="entry name" value="Ribosome-binding ATPase YchF"/>
    <property type="match status" value="1"/>
</dbReference>
<organism evidence="9 10">
    <name type="scientific">Oceaniferula flava</name>
    <dbReference type="NCBI Taxonomy" id="2800421"/>
    <lineage>
        <taxon>Bacteria</taxon>
        <taxon>Pseudomonadati</taxon>
        <taxon>Verrucomicrobiota</taxon>
        <taxon>Verrucomicrobiia</taxon>
        <taxon>Verrucomicrobiales</taxon>
        <taxon>Verrucomicrobiaceae</taxon>
        <taxon>Oceaniferula</taxon>
    </lineage>
</organism>
<dbReference type="AlphaFoldDB" id="A0AAE2SDS2"/>
<protein>
    <recommendedName>
        <fullName evidence="6">Ribosome-binding ATPase YchF</fullName>
    </recommendedName>
</protein>
<dbReference type="GO" id="GO:0043023">
    <property type="term" value="F:ribosomal large subunit binding"/>
    <property type="evidence" value="ECO:0007669"/>
    <property type="project" value="UniProtKB-UniRule"/>
</dbReference>
<reference evidence="9" key="1">
    <citation type="submission" date="2021-01" db="EMBL/GenBank/DDBJ databases">
        <title>Modified the classification status of verrucomicrobia.</title>
        <authorList>
            <person name="Feng X."/>
        </authorList>
    </citation>
    <scope>NUCLEOTIDE SEQUENCE</scope>
    <source>
        <strain evidence="9">5K15</strain>
    </source>
</reference>
<evidence type="ECO:0000259" key="8">
    <source>
        <dbReference type="PROSITE" id="PS51880"/>
    </source>
</evidence>
<evidence type="ECO:0000256" key="3">
    <source>
        <dbReference type="ARBA" id="ARBA00022741"/>
    </source>
</evidence>
<comment type="function">
    <text evidence="6">ATPase that binds to both the 70S ribosome and the 50S ribosomal subunit in a nucleotide-independent manner.</text>
</comment>
<keyword evidence="4 6" id="KW-0067">ATP-binding</keyword>
<dbReference type="GO" id="GO:0005525">
    <property type="term" value="F:GTP binding"/>
    <property type="evidence" value="ECO:0007669"/>
    <property type="project" value="InterPro"/>
</dbReference>
<dbReference type="HAMAP" id="MF_00944">
    <property type="entry name" value="YchF_OLA1_ATPase"/>
    <property type="match status" value="1"/>
</dbReference>
<evidence type="ECO:0000256" key="6">
    <source>
        <dbReference type="HAMAP-Rule" id="MF_00944"/>
    </source>
</evidence>
<dbReference type="GO" id="GO:0005524">
    <property type="term" value="F:ATP binding"/>
    <property type="evidence" value="ECO:0007669"/>
    <property type="project" value="UniProtKB-UniRule"/>
</dbReference>
<keyword evidence="3 6" id="KW-0547">Nucleotide-binding</keyword>
<evidence type="ECO:0000256" key="2">
    <source>
        <dbReference type="ARBA" id="ARBA00022723"/>
    </source>
</evidence>
<dbReference type="InterPro" id="IPR023192">
    <property type="entry name" value="TGS-like_dom_sf"/>
</dbReference>
<dbReference type="GO" id="GO:0005737">
    <property type="term" value="C:cytoplasm"/>
    <property type="evidence" value="ECO:0007669"/>
    <property type="project" value="TreeGrafter"/>
</dbReference>
<dbReference type="GO" id="GO:0046872">
    <property type="term" value="F:metal ion binding"/>
    <property type="evidence" value="ECO:0007669"/>
    <property type="project" value="UniProtKB-KW"/>
</dbReference>
<dbReference type="SUPFAM" id="SSF81271">
    <property type="entry name" value="TGS-like"/>
    <property type="match status" value="1"/>
</dbReference>
<proteinExistence type="inferred from homology"/>
<accession>A0AAE2SDS2</accession>
<dbReference type="FunFam" id="3.10.20.30:FF:000001">
    <property type="entry name" value="Ribosome-binding ATPase YchF"/>
    <property type="match status" value="1"/>
</dbReference>
<keyword evidence="2" id="KW-0479">Metal-binding</keyword>
<name>A0AAE2SDS2_9BACT</name>
<dbReference type="Gene3D" id="1.10.150.300">
    <property type="entry name" value="TGS-like domain"/>
    <property type="match status" value="1"/>
</dbReference>
<dbReference type="InterPro" id="IPR027417">
    <property type="entry name" value="P-loop_NTPase"/>
</dbReference>
<dbReference type="InterPro" id="IPR013029">
    <property type="entry name" value="YchF_C"/>
</dbReference>
<dbReference type="Gene3D" id="3.10.20.30">
    <property type="match status" value="1"/>
</dbReference>
<dbReference type="InterPro" id="IPR004095">
    <property type="entry name" value="TGS"/>
</dbReference>
<evidence type="ECO:0000256" key="5">
    <source>
        <dbReference type="ARBA" id="ARBA00022842"/>
    </source>
</evidence>
<dbReference type="PROSITE" id="PS51880">
    <property type="entry name" value="TGS"/>
    <property type="match status" value="1"/>
</dbReference>
<evidence type="ECO:0000313" key="10">
    <source>
        <dbReference type="Proteomes" id="UP000634206"/>
    </source>
</evidence>
<dbReference type="CDD" id="cd01900">
    <property type="entry name" value="YchF"/>
    <property type="match status" value="1"/>
</dbReference>
<evidence type="ECO:0000313" key="9">
    <source>
        <dbReference type="EMBL" id="MBK1854466.1"/>
    </source>
</evidence>
<keyword evidence="10" id="KW-1185">Reference proteome</keyword>
<dbReference type="PANTHER" id="PTHR23305">
    <property type="entry name" value="OBG GTPASE FAMILY"/>
    <property type="match status" value="1"/>
</dbReference>
<keyword evidence="5" id="KW-0460">Magnesium</keyword>
<dbReference type="InterPro" id="IPR012676">
    <property type="entry name" value="TGS-like"/>
</dbReference>
<dbReference type="RefSeq" id="WP_309489074.1">
    <property type="nucleotide sequence ID" value="NZ_JAENIG010000003.1"/>
</dbReference>
<dbReference type="InterPro" id="IPR031167">
    <property type="entry name" value="G_OBG"/>
</dbReference>
<dbReference type="InterPro" id="IPR006073">
    <property type="entry name" value="GTP-bd"/>
</dbReference>
<dbReference type="Proteomes" id="UP000634206">
    <property type="component" value="Unassembled WGS sequence"/>
</dbReference>
<gene>
    <name evidence="6 9" type="primary">ychF</name>
    <name evidence="9" type="ORF">JIN83_05820</name>
</gene>
<sequence>MLKAGIVGLPNVGKSTLFNAVTRTRNAEAANYPFCTIDPNVGVVTVPDERLNVMAEISKTQKIIPAAIEFVDIAGLVEGASEGAGLGNKFLANIREVDAIVQVVRCFNNDDIIHELGSVDPIRDIEIINSELILADIAALQKRKESRAKKAKSGDKESKKEVELIDKLLPHLDAGKPALTLELSDDEQITLRDFFLLSSKRTIFACNVTEDELAETQKNPDGHDMVAKVREYAAASHNAEAIVISARIEEELVELDAEEVKEFLADMGIEDSGVSTLIRGVYHLLGLRTYITSGEKETRAWTIREGDKAPAAAGVIHGDFERGFIAAEVCAYEDLVAAGSKNAAKEAGKLRIEGKEYVVKDGDIIEFRFNV</sequence>
<dbReference type="Pfam" id="PF06071">
    <property type="entry name" value="YchF-GTPase_C"/>
    <property type="match status" value="1"/>
</dbReference>
<dbReference type="InterPro" id="IPR004396">
    <property type="entry name" value="ATPase_YchF/OLA1"/>
</dbReference>
<evidence type="ECO:0000259" key="7">
    <source>
        <dbReference type="PROSITE" id="PS51710"/>
    </source>
</evidence>
<dbReference type="GO" id="GO:0016887">
    <property type="term" value="F:ATP hydrolysis activity"/>
    <property type="evidence" value="ECO:0007669"/>
    <property type="project" value="UniProtKB-UniRule"/>
</dbReference>
<dbReference type="EMBL" id="JAENIG010000003">
    <property type="protein sequence ID" value="MBK1854466.1"/>
    <property type="molecule type" value="Genomic_DNA"/>
</dbReference>
<dbReference type="InterPro" id="IPR041706">
    <property type="entry name" value="YchF_N"/>
</dbReference>
<dbReference type="InterPro" id="IPR012675">
    <property type="entry name" value="Beta-grasp_dom_sf"/>
</dbReference>
<dbReference type="Pfam" id="PF01926">
    <property type="entry name" value="MMR_HSR1"/>
    <property type="match status" value="1"/>
</dbReference>
<dbReference type="PROSITE" id="PS51710">
    <property type="entry name" value="G_OBG"/>
    <property type="match status" value="1"/>
</dbReference>
<dbReference type="SUPFAM" id="SSF52540">
    <property type="entry name" value="P-loop containing nucleoside triphosphate hydrolases"/>
    <property type="match status" value="1"/>
</dbReference>
<comment type="cofactor">
    <cofactor evidence="1">
        <name>Mg(2+)</name>
        <dbReference type="ChEBI" id="CHEBI:18420"/>
    </cofactor>
</comment>
<dbReference type="NCBIfam" id="TIGR00092">
    <property type="entry name" value="redox-regulated ATPase YchF"/>
    <property type="match status" value="1"/>
</dbReference>
<feature type="domain" description="TGS" evidence="8">
    <location>
        <begin position="286"/>
        <end position="369"/>
    </location>
</feature>
<dbReference type="Gene3D" id="3.40.50.300">
    <property type="entry name" value="P-loop containing nucleotide triphosphate hydrolases"/>
    <property type="match status" value="1"/>
</dbReference>
<dbReference type="PRINTS" id="PR00326">
    <property type="entry name" value="GTP1OBG"/>
</dbReference>
<dbReference type="PANTHER" id="PTHR23305:SF18">
    <property type="entry name" value="OBG-TYPE G DOMAIN-CONTAINING PROTEIN"/>
    <property type="match status" value="1"/>
</dbReference>
<feature type="binding site" evidence="6">
    <location>
        <begin position="11"/>
        <end position="16"/>
    </location>
    <ligand>
        <name>ATP</name>
        <dbReference type="ChEBI" id="CHEBI:30616"/>
    </ligand>
</feature>
<comment type="similarity">
    <text evidence="6">Belongs to the TRAFAC class OBG-HflX-like GTPase superfamily. OBG GTPase family. YchF/OLA1 subfamily.</text>
</comment>
<evidence type="ECO:0000256" key="4">
    <source>
        <dbReference type="ARBA" id="ARBA00022840"/>
    </source>
</evidence>
<feature type="domain" description="OBG-type G" evidence="7">
    <location>
        <begin position="2"/>
        <end position="264"/>
    </location>
</feature>
<evidence type="ECO:0000256" key="1">
    <source>
        <dbReference type="ARBA" id="ARBA00001946"/>
    </source>
</evidence>
<dbReference type="PIRSF" id="PIRSF006641">
    <property type="entry name" value="CHP00092"/>
    <property type="match status" value="1"/>
</dbReference>
<dbReference type="CDD" id="cd04867">
    <property type="entry name" value="TGS_YchF_OLA1"/>
    <property type="match status" value="1"/>
</dbReference>
<comment type="caution">
    <text evidence="9">The sequence shown here is derived from an EMBL/GenBank/DDBJ whole genome shotgun (WGS) entry which is preliminary data.</text>
</comment>